<comment type="catalytic activity">
    <reaction evidence="7">
        <text>NAD(+) + H2O = ADP-D-ribose + nicotinamide + H(+)</text>
        <dbReference type="Rhea" id="RHEA:16301"/>
        <dbReference type="ChEBI" id="CHEBI:15377"/>
        <dbReference type="ChEBI" id="CHEBI:15378"/>
        <dbReference type="ChEBI" id="CHEBI:17154"/>
        <dbReference type="ChEBI" id="CHEBI:57540"/>
        <dbReference type="ChEBI" id="CHEBI:57967"/>
        <dbReference type="EC" id="3.2.2.5"/>
    </reaction>
    <physiologicalReaction direction="left-to-right" evidence="7">
        <dbReference type="Rhea" id="RHEA:16302"/>
    </physiologicalReaction>
</comment>
<dbReference type="Pfam" id="PF18185">
    <property type="entry name" value="STALD"/>
    <property type="match status" value="1"/>
</dbReference>
<evidence type="ECO:0000256" key="3">
    <source>
        <dbReference type="ARBA" id="ARBA00023118"/>
    </source>
</evidence>
<comment type="caution">
    <text evidence="8">Lacks conserved residue(s) required for the propagation of feature annotation.</text>
</comment>
<dbReference type="GO" id="GO:0003953">
    <property type="term" value="F:NAD+ nucleosidase activity"/>
    <property type="evidence" value="ECO:0007669"/>
    <property type="project" value="UniProtKB-EC"/>
</dbReference>
<dbReference type="InterPro" id="IPR026590">
    <property type="entry name" value="Ssirtuin_cat_dom"/>
</dbReference>
<dbReference type="AlphaFoldDB" id="A0A6H2HDL8"/>
<keyword evidence="2" id="KW-0520">NAD</keyword>
<organism evidence="10 11">
    <name type="scientific">Polaromonas vacuolata</name>
    <dbReference type="NCBI Taxonomy" id="37448"/>
    <lineage>
        <taxon>Bacteria</taxon>
        <taxon>Pseudomonadati</taxon>
        <taxon>Pseudomonadota</taxon>
        <taxon>Betaproteobacteria</taxon>
        <taxon>Burkholderiales</taxon>
        <taxon>Comamonadaceae</taxon>
        <taxon>Polaromonas</taxon>
    </lineage>
</organism>
<name>A0A6H2HDL8_9BURK</name>
<keyword evidence="3" id="KW-0051">Antiviral defense</keyword>
<feature type="domain" description="Deacetylase sirtuin-type" evidence="9">
    <location>
        <begin position="2"/>
        <end position="250"/>
    </location>
</feature>
<evidence type="ECO:0000256" key="4">
    <source>
        <dbReference type="ARBA" id="ARBA00034327"/>
    </source>
</evidence>
<gene>
    <name evidence="10" type="ORF">HC248_03313</name>
</gene>
<dbReference type="CDD" id="cd01406">
    <property type="entry name" value="SIR2-like"/>
    <property type="match status" value="1"/>
</dbReference>
<dbReference type="Proteomes" id="UP000502041">
    <property type="component" value="Chromosome"/>
</dbReference>
<dbReference type="KEGG" id="pvac:HC248_03313"/>
<evidence type="ECO:0000256" key="1">
    <source>
        <dbReference type="ARBA" id="ARBA00022801"/>
    </source>
</evidence>
<dbReference type="SUPFAM" id="SSF52467">
    <property type="entry name" value="DHS-like NAD/FAD-binding domain"/>
    <property type="match status" value="1"/>
</dbReference>
<keyword evidence="11" id="KW-1185">Reference proteome</keyword>
<evidence type="ECO:0000256" key="8">
    <source>
        <dbReference type="PROSITE-ProRule" id="PRU00236"/>
    </source>
</evidence>
<evidence type="ECO:0000313" key="10">
    <source>
        <dbReference type="EMBL" id="QJC57981.1"/>
    </source>
</evidence>
<dbReference type="GO" id="GO:0051607">
    <property type="term" value="P:defense response to virus"/>
    <property type="evidence" value="ECO:0007669"/>
    <property type="project" value="UniProtKB-KW"/>
</dbReference>
<evidence type="ECO:0000256" key="2">
    <source>
        <dbReference type="ARBA" id="ARBA00023027"/>
    </source>
</evidence>
<proteinExistence type="inferred from homology"/>
<dbReference type="RefSeq" id="WP_168923407.1">
    <property type="nucleotide sequence ID" value="NZ_CP051461.1"/>
</dbReference>
<dbReference type="InterPro" id="IPR041486">
    <property type="entry name" value="ThsA_STALD"/>
</dbReference>
<evidence type="ECO:0000256" key="6">
    <source>
        <dbReference type="ARBA" id="ARBA00035033"/>
    </source>
</evidence>
<protein>
    <recommendedName>
        <fullName evidence="6">NAD(+) hydrolase ThsA</fullName>
        <ecNumber evidence="4">3.2.2.5</ecNumber>
    </recommendedName>
</protein>
<dbReference type="EC" id="3.2.2.5" evidence="4"/>
<comment type="similarity">
    <text evidence="5">Belongs to the soluble Thoeris ThsA family.</text>
</comment>
<dbReference type="PROSITE" id="PS50305">
    <property type="entry name" value="SIRTUIN"/>
    <property type="match status" value="1"/>
</dbReference>
<evidence type="ECO:0000259" key="9">
    <source>
        <dbReference type="PROSITE" id="PS50305"/>
    </source>
</evidence>
<dbReference type="EMBL" id="CP051461">
    <property type="protein sequence ID" value="QJC57981.1"/>
    <property type="molecule type" value="Genomic_DNA"/>
</dbReference>
<sequence length="478" mass="53965">MSKERERLVAALTHELHESNLAIFAGAGLSSGAGFVNWSQLLKPIADELDLDITLETDLVTLAQYHANANQANRGKLNQLLVTEFSQAAEETENHKILVRLPIETYWTTNYDTLIETALKDSGKVADIKYTSKQLALTIPKRDAVVYKMHGDVTNPADAILIRDDYEKYHIKMAPFVTALSGDLVSKTFLFLGFSFTDPNLEYILSRVRVHYTNDQRQHHCILRKVSQEKEEELANFEYRDRKQKLFLQELMRVGIKTTLVAEYAEITDILRDVEARYKQRTVFISGAAHEYGRWSQAEGQLFVYQLNKDIAATQCKVVSGFGLGVDSSVIAGVLEQIYMKGGRLDHDQLILRPFPQYQVGAKPLPQVWTEYREDMVNRAGIAIFVFGNKVQDGLVVSSNGMREEYEIAKAKGLFLVPIGITGYMAKTLWEEVFAEFVESKYLRGKEIKEKLGILGNVNTPPDTACEAVIEIIGLLKN</sequence>
<reference evidence="10 11" key="1">
    <citation type="submission" date="2020-04" db="EMBL/GenBank/DDBJ databases">
        <title>Complete genome of a Psychrophilic, Marine, Gas Vacuolate Bacterium Polaromonas vacuolata KCTC 22033T.</title>
        <authorList>
            <person name="Hwang K."/>
            <person name="Kim K.M."/>
        </authorList>
    </citation>
    <scope>NUCLEOTIDE SEQUENCE [LARGE SCALE GENOMIC DNA]</scope>
    <source>
        <strain evidence="10 11">KCTC 22033</strain>
    </source>
</reference>
<dbReference type="InterPro" id="IPR029035">
    <property type="entry name" value="DHS-like_NAD/FAD-binding_dom"/>
</dbReference>
<accession>A0A6H2HDL8</accession>
<dbReference type="Pfam" id="PF13289">
    <property type="entry name" value="SIR2_2"/>
    <property type="match status" value="1"/>
</dbReference>
<evidence type="ECO:0000313" key="11">
    <source>
        <dbReference type="Proteomes" id="UP000502041"/>
    </source>
</evidence>
<evidence type="ECO:0000256" key="7">
    <source>
        <dbReference type="ARBA" id="ARBA00047575"/>
    </source>
</evidence>
<keyword evidence="1" id="KW-0378">Hydrolase</keyword>
<evidence type="ECO:0000256" key="5">
    <source>
        <dbReference type="ARBA" id="ARBA00035014"/>
    </source>
</evidence>